<dbReference type="STRING" id="1070870.SAMN05444351_2640"/>
<sequence>MGPEPGDLSDALDGAGADLTVSGDAMRWSPERSGAEPPPAFPGADVAAGIGEFLGFDPATVRRLVSEAAGRLAVAAGDAVAELRRLAADAFPGDDRS</sequence>
<feature type="compositionally biased region" description="Low complexity" evidence="1">
    <location>
        <begin position="1"/>
        <end position="19"/>
    </location>
</feature>
<proteinExistence type="predicted"/>
<dbReference type="EMBL" id="FQVX01000002">
    <property type="protein sequence ID" value="SHG43683.1"/>
    <property type="molecule type" value="Genomic_DNA"/>
</dbReference>
<evidence type="ECO:0000313" key="3">
    <source>
        <dbReference type="Proteomes" id="UP000184471"/>
    </source>
</evidence>
<accession>A0A1M5JUN7</accession>
<evidence type="ECO:0000256" key="1">
    <source>
        <dbReference type="SAM" id="MobiDB-lite"/>
    </source>
</evidence>
<dbReference type="AlphaFoldDB" id="A0A1M5JUN7"/>
<name>A0A1M5JUN7_9ACTN</name>
<dbReference type="OrthoDB" id="5197276at2"/>
<dbReference type="RefSeq" id="WP_073420505.1">
    <property type="nucleotide sequence ID" value="NZ_FQVX01000002.1"/>
</dbReference>
<dbReference type="Proteomes" id="UP000184471">
    <property type="component" value="Unassembled WGS sequence"/>
</dbReference>
<protein>
    <submittedName>
        <fullName evidence="2">Uncharacterized protein</fullName>
    </submittedName>
</protein>
<reference evidence="2 3" key="1">
    <citation type="submission" date="2016-11" db="EMBL/GenBank/DDBJ databases">
        <authorList>
            <person name="Jaros S."/>
            <person name="Januszkiewicz K."/>
            <person name="Wedrychowicz H."/>
        </authorList>
    </citation>
    <scope>NUCLEOTIDE SEQUENCE [LARGE SCALE GENOMIC DNA]</scope>
    <source>
        <strain evidence="2 3">DSM 45408</strain>
    </source>
</reference>
<keyword evidence="3" id="KW-1185">Reference proteome</keyword>
<gene>
    <name evidence="2" type="ORF">SAMN05444351_2640</name>
</gene>
<feature type="region of interest" description="Disordered" evidence="1">
    <location>
        <begin position="1"/>
        <end position="40"/>
    </location>
</feature>
<organism evidence="2 3">
    <name type="scientific">Geodermatophilus nigrescens</name>
    <dbReference type="NCBI Taxonomy" id="1070870"/>
    <lineage>
        <taxon>Bacteria</taxon>
        <taxon>Bacillati</taxon>
        <taxon>Actinomycetota</taxon>
        <taxon>Actinomycetes</taxon>
        <taxon>Geodermatophilales</taxon>
        <taxon>Geodermatophilaceae</taxon>
        <taxon>Geodermatophilus</taxon>
    </lineage>
</organism>
<evidence type="ECO:0000313" key="2">
    <source>
        <dbReference type="EMBL" id="SHG43683.1"/>
    </source>
</evidence>